<accession>A0A2M7M2Y1</accession>
<evidence type="ECO:0000313" key="2">
    <source>
        <dbReference type="EMBL" id="PIX77063.1"/>
    </source>
</evidence>
<reference evidence="3" key="1">
    <citation type="submission" date="2017-09" db="EMBL/GenBank/DDBJ databases">
        <title>Depth-based differentiation of microbial function through sediment-hosted aquifers and enrichment of novel symbionts in the deep terrestrial subsurface.</title>
        <authorList>
            <person name="Probst A.J."/>
            <person name="Ladd B."/>
            <person name="Jarett J.K."/>
            <person name="Geller-Mcgrath D.E."/>
            <person name="Sieber C.M.K."/>
            <person name="Emerson J.B."/>
            <person name="Anantharaman K."/>
            <person name="Thomas B.C."/>
            <person name="Malmstrom R."/>
            <person name="Stieglmeier M."/>
            <person name="Klingl A."/>
            <person name="Woyke T."/>
            <person name="Ryan C.M."/>
            <person name="Banfield J.F."/>
        </authorList>
    </citation>
    <scope>NUCLEOTIDE SEQUENCE [LARGE SCALE GENOMIC DNA]</scope>
</reference>
<protein>
    <recommendedName>
        <fullName evidence="1">Uroporphyrinogen decarboxylase (URO-D) domain-containing protein</fullName>
    </recommendedName>
</protein>
<dbReference type="Proteomes" id="UP000229703">
    <property type="component" value="Unassembled WGS sequence"/>
</dbReference>
<comment type="caution">
    <text evidence="2">The sequence shown here is derived from an EMBL/GenBank/DDBJ whole genome shotgun (WGS) entry which is preliminary data.</text>
</comment>
<feature type="non-terminal residue" evidence="2">
    <location>
        <position position="127"/>
    </location>
</feature>
<dbReference type="Pfam" id="PF01208">
    <property type="entry name" value="URO-D"/>
    <property type="match status" value="1"/>
</dbReference>
<dbReference type="EMBL" id="PFJK01000215">
    <property type="protein sequence ID" value="PIX77063.1"/>
    <property type="molecule type" value="Genomic_DNA"/>
</dbReference>
<sequence length="127" mass="14084">MLHCIQHDNQSNSCNSWDEAVPFVIKLGFSALHGIEKACNNLGKIKEKFGKEISLLGNMDIVDLTKKSPAQIEKETKDMVNSGMTNGGYVAGCNILVAKYIPAENYLECIGISFFGEPERFALRRTK</sequence>
<dbReference type="GO" id="GO:0004853">
    <property type="term" value="F:uroporphyrinogen decarboxylase activity"/>
    <property type="evidence" value="ECO:0007669"/>
    <property type="project" value="InterPro"/>
</dbReference>
<feature type="domain" description="Uroporphyrinogen decarboxylase (URO-D)" evidence="1">
    <location>
        <begin position="14"/>
        <end position="95"/>
    </location>
</feature>
<name>A0A2M7M2Y1_9BACT</name>
<dbReference type="GO" id="GO:0006779">
    <property type="term" value="P:porphyrin-containing compound biosynthetic process"/>
    <property type="evidence" value="ECO:0007669"/>
    <property type="project" value="InterPro"/>
</dbReference>
<dbReference type="InterPro" id="IPR000257">
    <property type="entry name" value="Uroporphyrinogen_deCOase"/>
</dbReference>
<dbReference type="SUPFAM" id="SSF51726">
    <property type="entry name" value="UROD/MetE-like"/>
    <property type="match status" value="1"/>
</dbReference>
<dbReference type="AlphaFoldDB" id="A0A2M7M2Y1"/>
<evidence type="ECO:0000259" key="1">
    <source>
        <dbReference type="Pfam" id="PF01208"/>
    </source>
</evidence>
<evidence type="ECO:0000313" key="3">
    <source>
        <dbReference type="Proteomes" id="UP000229703"/>
    </source>
</evidence>
<dbReference type="InterPro" id="IPR038071">
    <property type="entry name" value="UROD/MetE-like_sf"/>
</dbReference>
<dbReference type="Gene3D" id="3.20.20.210">
    <property type="match status" value="1"/>
</dbReference>
<organism evidence="2 3">
    <name type="scientific">bacterium (Candidatus Ratteibacteria) CG_4_10_14_3_um_filter_41_18</name>
    <dbReference type="NCBI Taxonomy" id="2014287"/>
    <lineage>
        <taxon>Bacteria</taxon>
        <taxon>Candidatus Ratteibacteria</taxon>
    </lineage>
</organism>
<proteinExistence type="predicted"/>
<gene>
    <name evidence="2" type="ORF">COZ37_04670</name>
</gene>